<dbReference type="EMBL" id="FNYC01000012">
    <property type="protein sequence ID" value="SEJ56029.1"/>
    <property type="molecule type" value="Genomic_DNA"/>
</dbReference>
<name>A0A1H6ZRD4_9GAMM</name>
<reference evidence="2 3" key="1">
    <citation type="submission" date="2016-10" db="EMBL/GenBank/DDBJ databases">
        <authorList>
            <person name="de Groot N.N."/>
        </authorList>
    </citation>
    <scope>NUCLEOTIDE SEQUENCE [LARGE SCALE GENOMIC DNA]</scope>
    <source>
        <strain evidence="2 3">DSM 26515</strain>
    </source>
</reference>
<dbReference type="AlphaFoldDB" id="A0A1H6ZRD4"/>
<evidence type="ECO:0000313" key="3">
    <source>
        <dbReference type="Proteomes" id="UP000199420"/>
    </source>
</evidence>
<feature type="region of interest" description="Disordered" evidence="1">
    <location>
        <begin position="1"/>
        <end position="26"/>
    </location>
</feature>
<dbReference type="STRING" id="529704.SAMN02927913_2168"/>
<accession>A0A1H6ZRD4</accession>
<gene>
    <name evidence="2" type="ORF">SAMN04487997_0221</name>
</gene>
<dbReference type="Proteomes" id="UP000199420">
    <property type="component" value="Unassembled WGS sequence"/>
</dbReference>
<evidence type="ECO:0000256" key="1">
    <source>
        <dbReference type="SAM" id="MobiDB-lite"/>
    </source>
</evidence>
<dbReference type="RefSeq" id="WP_217638770.1">
    <property type="nucleotide sequence ID" value="NZ_FNYC01000012.1"/>
</dbReference>
<protein>
    <submittedName>
        <fullName evidence="2">Uncharacterized protein</fullName>
    </submittedName>
</protein>
<proteinExistence type="predicted"/>
<keyword evidence="3" id="KW-1185">Reference proteome</keyword>
<organism evidence="2 3">
    <name type="scientific">Frateuria terrea</name>
    <dbReference type="NCBI Taxonomy" id="529704"/>
    <lineage>
        <taxon>Bacteria</taxon>
        <taxon>Pseudomonadati</taxon>
        <taxon>Pseudomonadota</taxon>
        <taxon>Gammaproteobacteria</taxon>
        <taxon>Lysobacterales</taxon>
        <taxon>Rhodanobacteraceae</taxon>
        <taxon>Frateuria</taxon>
    </lineage>
</organism>
<evidence type="ECO:0000313" key="2">
    <source>
        <dbReference type="EMBL" id="SEJ56029.1"/>
    </source>
</evidence>
<feature type="compositionally biased region" description="Polar residues" evidence="1">
    <location>
        <begin position="1"/>
        <end position="10"/>
    </location>
</feature>
<sequence>MNDDTASGQPEGQALPASRSTRLGDIANPATVDAERVLAAVERWYERHFHRCAVAGMAPVSAADKAELLKHLAEAVAPAATEE</sequence>